<name>A0ABS5XVS4_9MICO</name>
<evidence type="ECO:0000313" key="1">
    <source>
        <dbReference type="EMBL" id="MBT8798642.1"/>
    </source>
</evidence>
<comment type="caution">
    <text evidence="1">The sequence shown here is derived from an EMBL/GenBank/DDBJ whole genome shotgun (WGS) entry which is preliminary data.</text>
</comment>
<dbReference type="RefSeq" id="WP_215487880.1">
    <property type="nucleotide sequence ID" value="NZ_BAAAPJ010000008.1"/>
</dbReference>
<accession>A0ABS5XVS4</accession>
<gene>
    <name evidence="1" type="ORF">J0P97_11240</name>
</gene>
<proteinExistence type="predicted"/>
<evidence type="ECO:0000313" key="2">
    <source>
        <dbReference type="Proteomes" id="UP000740605"/>
    </source>
</evidence>
<reference evidence="1 2" key="1">
    <citation type="submission" date="2021-03" db="EMBL/GenBank/DDBJ databases">
        <title>Microbacterium pauli sp. nov., isolated from microfiltered milk.</title>
        <authorList>
            <person name="Bellassi P."/>
            <person name="Fontana A."/>
            <person name="Callegari M.L."/>
            <person name="Lorenzo M."/>
            <person name="Cappa F."/>
        </authorList>
    </citation>
    <scope>NUCLEOTIDE SEQUENCE [LARGE SCALE GENOMIC DNA]</scope>
    <source>
        <strain evidence="1 2">DSM 18909</strain>
    </source>
</reference>
<keyword evidence="2" id="KW-1185">Reference proteome</keyword>
<sequence>MSDQLFSFGSDAVHDAHPPQVMMMSDAQRATIRALFEELGVPDAKSQFAIVGELTGTTIGSVNELTASAAARLINSLRSRIAALGQSRTGNAWVDREEDTWIDRL</sequence>
<organism evidence="1 2">
    <name type="scientific">Microbacterium flavum</name>
    <dbReference type="NCBI Taxonomy" id="415216"/>
    <lineage>
        <taxon>Bacteria</taxon>
        <taxon>Bacillati</taxon>
        <taxon>Actinomycetota</taxon>
        <taxon>Actinomycetes</taxon>
        <taxon>Micrococcales</taxon>
        <taxon>Microbacteriaceae</taxon>
        <taxon>Microbacterium</taxon>
    </lineage>
</organism>
<dbReference type="Proteomes" id="UP000740605">
    <property type="component" value="Unassembled WGS sequence"/>
</dbReference>
<protein>
    <submittedName>
        <fullName evidence="1">Uncharacterized protein</fullName>
    </submittedName>
</protein>
<dbReference type="EMBL" id="JAFLHG010000010">
    <property type="protein sequence ID" value="MBT8798642.1"/>
    <property type="molecule type" value="Genomic_DNA"/>
</dbReference>